<name>A0A8J5EYM6_ZINOF</name>
<comment type="caution">
    <text evidence="2">The sequence shown here is derived from an EMBL/GenBank/DDBJ whole genome shotgun (WGS) entry which is preliminary data.</text>
</comment>
<keyword evidence="3" id="KW-1185">Reference proteome</keyword>
<proteinExistence type="predicted"/>
<protein>
    <submittedName>
        <fullName evidence="2">Uncharacterized protein</fullName>
    </submittedName>
</protein>
<dbReference type="EMBL" id="JACMSC010000018">
    <property type="protein sequence ID" value="KAG6477337.1"/>
    <property type="molecule type" value="Genomic_DNA"/>
</dbReference>
<reference evidence="2 3" key="1">
    <citation type="submission" date="2020-08" db="EMBL/GenBank/DDBJ databases">
        <title>Plant Genome Project.</title>
        <authorList>
            <person name="Zhang R.-G."/>
        </authorList>
    </citation>
    <scope>NUCLEOTIDE SEQUENCE [LARGE SCALE GENOMIC DNA]</scope>
    <source>
        <tissue evidence="2">Rhizome</tissue>
    </source>
</reference>
<gene>
    <name evidence="2" type="ORF">ZIOFF_066590</name>
</gene>
<feature type="compositionally biased region" description="Low complexity" evidence="1">
    <location>
        <begin position="120"/>
        <end position="133"/>
    </location>
</feature>
<dbReference type="Proteomes" id="UP000734854">
    <property type="component" value="Unassembled WGS sequence"/>
</dbReference>
<accession>A0A8J5EYM6</accession>
<evidence type="ECO:0000313" key="3">
    <source>
        <dbReference type="Proteomes" id="UP000734854"/>
    </source>
</evidence>
<evidence type="ECO:0000256" key="1">
    <source>
        <dbReference type="SAM" id="MobiDB-lite"/>
    </source>
</evidence>
<sequence>MRQLSLLATTRVLQFVSLFQLRTIQHTLETATMIHAKLVALLASFILRKPLEKPSFEKVAIKTLESISNWNTSSLSIGKIMWICIESLNKRGTTLNMKQQNIIERILEDVQNEQHQQHRVQQVLPKKAQQSKSSARKPRTVPNYAHISAIKIQAAYRGYRVLDPTMRPSIKEL</sequence>
<dbReference type="AlphaFoldDB" id="A0A8J5EYM6"/>
<feature type="region of interest" description="Disordered" evidence="1">
    <location>
        <begin position="120"/>
        <end position="140"/>
    </location>
</feature>
<evidence type="ECO:0000313" key="2">
    <source>
        <dbReference type="EMBL" id="KAG6477337.1"/>
    </source>
</evidence>
<organism evidence="2 3">
    <name type="scientific">Zingiber officinale</name>
    <name type="common">Ginger</name>
    <name type="synonym">Amomum zingiber</name>
    <dbReference type="NCBI Taxonomy" id="94328"/>
    <lineage>
        <taxon>Eukaryota</taxon>
        <taxon>Viridiplantae</taxon>
        <taxon>Streptophyta</taxon>
        <taxon>Embryophyta</taxon>
        <taxon>Tracheophyta</taxon>
        <taxon>Spermatophyta</taxon>
        <taxon>Magnoliopsida</taxon>
        <taxon>Liliopsida</taxon>
        <taxon>Zingiberales</taxon>
        <taxon>Zingiberaceae</taxon>
        <taxon>Zingiber</taxon>
    </lineage>
</organism>